<protein>
    <submittedName>
        <fullName evidence="1">Uncharacterized protein</fullName>
    </submittedName>
</protein>
<proteinExistence type="predicted"/>
<dbReference type="AlphaFoldDB" id="A0A0A9A3W0"/>
<accession>A0A0A9A3W0</accession>
<reference evidence="1" key="1">
    <citation type="submission" date="2014-09" db="EMBL/GenBank/DDBJ databases">
        <authorList>
            <person name="Magalhaes I.L.F."/>
            <person name="Oliveira U."/>
            <person name="Santos F.R."/>
            <person name="Vidigal T.H.D.A."/>
            <person name="Brescovit A.D."/>
            <person name="Santos A.J."/>
        </authorList>
    </citation>
    <scope>NUCLEOTIDE SEQUENCE</scope>
    <source>
        <tissue evidence="1">Shoot tissue taken approximately 20 cm above the soil surface</tissue>
    </source>
</reference>
<organism evidence="1">
    <name type="scientific">Arundo donax</name>
    <name type="common">Giant reed</name>
    <name type="synonym">Donax arundinaceus</name>
    <dbReference type="NCBI Taxonomy" id="35708"/>
    <lineage>
        <taxon>Eukaryota</taxon>
        <taxon>Viridiplantae</taxon>
        <taxon>Streptophyta</taxon>
        <taxon>Embryophyta</taxon>
        <taxon>Tracheophyta</taxon>
        <taxon>Spermatophyta</taxon>
        <taxon>Magnoliopsida</taxon>
        <taxon>Liliopsida</taxon>
        <taxon>Poales</taxon>
        <taxon>Poaceae</taxon>
        <taxon>PACMAD clade</taxon>
        <taxon>Arundinoideae</taxon>
        <taxon>Arundineae</taxon>
        <taxon>Arundo</taxon>
    </lineage>
</organism>
<dbReference type="EMBL" id="GBRH01256163">
    <property type="protein sequence ID" value="JAD41732.1"/>
    <property type="molecule type" value="Transcribed_RNA"/>
</dbReference>
<evidence type="ECO:0000313" key="1">
    <source>
        <dbReference type="EMBL" id="JAD41732.1"/>
    </source>
</evidence>
<sequence length="120" mass="13692">MVHRRIPWHKTLQHHVDTLTPLCACHPCTVVPLGPSFCPFRPALKCPYHEGVVSNIVLVTQILPCFVELFFCQHFIYNSIELISEICVLCEQRSQCLPYTFHDMPLAPKVVGAPPYFTQS</sequence>
<name>A0A0A9A3W0_ARUDO</name>
<reference evidence="1" key="2">
    <citation type="journal article" date="2015" name="Data Brief">
        <title>Shoot transcriptome of the giant reed, Arundo donax.</title>
        <authorList>
            <person name="Barrero R.A."/>
            <person name="Guerrero F.D."/>
            <person name="Moolhuijzen P."/>
            <person name="Goolsby J.A."/>
            <person name="Tidwell J."/>
            <person name="Bellgard S.E."/>
            <person name="Bellgard M.I."/>
        </authorList>
    </citation>
    <scope>NUCLEOTIDE SEQUENCE</scope>
    <source>
        <tissue evidence="1">Shoot tissue taken approximately 20 cm above the soil surface</tissue>
    </source>
</reference>